<name>A0AAD7RG40_9TELE</name>
<dbReference type="AlphaFoldDB" id="A0AAD7RG40"/>
<organism evidence="1 2">
    <name type="scientific">Aldrovandia affinis</name>
    <dbReference type="NCBI Taxonomy" id="143900"/>
    <lineage>
        <taxon>Eukaryota</taxon>
        <taxon>Metazoa</taxon>
        <taxon>Chordata</taxon>
        <taxon>Craniata</taxon>
        <taxon>Vertebrata</taxon>
        <taxon>Euteleostomi</taxon>
        <taxon>Actinopterygii</taxon>
        <taxon>Neopterygii</taxon>
        <taxon>Teleostei</taxon>
        <taxon>Notacanthiformes</taxon>
        <taxon>Halosauridae</taxon>
        <taxon>Aldrovandia</taxon>
    </lineage>
</organism>
<evidence type="ECO:0000313" key="1">
    <source>
        <dbReference type="EMBL" id="KAJ8383410.1"/>
    </source>
</evidence>
<gene>
    <name evidence="1" type="ORF">AAFF_G00221100</name>
</gene>
<reference evidence="1" key="1">
    <citation type="journal article" date="2023" name="Science">
        <title>Genome structures resolve the early diversification of teleost fishes.</title>
        <authorList>
            <person name="Parey E."/>
            <person name="Louis A."/>
            <person name="Montfort J."/>
            <person name="Bouchez O."/>
            <person name="Roques C."/>
            <person name="Iampietro C."/>
            <person name="Lluch J."/>
            <person name="Castinel A."/>
            <person name="Donnadieu C."/>
            <person name="Desvignes T."/>
            <person name="Floi Bucao C."/>
            <person name="Jouanno E."/>
            <person name="Wen M."/>
            <person name="Mejri S."/>
            <person name="Dirks R."/>
            <person name="Jansen H."/>
            <person name="Henkel C."/>
            <person name="Chen W.J."/>
            <person name="Zahm M."/>
            <person name="Cabau C."/>
            <person name="Klopp C."/>
            <person name="Thompson A.W."/>
            <person name="Robinson-Rechavi M."/>
            <person name="Braasch I."/>
            <person name="Lecointre G."/>
            <person name="Bobe J."/>
            <person name="Postlethwait J.H."/>
            <person name="Berthelot C."/>
            <person name="Roest Crollius H."/>
            <person name="Guiguen Y."/>
        </authorList>
    </citation>
    <scope>NUCLEOTIDE SEQUENCE</scope>
    <source>
        <strain evidence="1">NC1722</strain>
    </source>
</reference>
<proteinExistence type="predicted"/>
<sequence length="82" mass="8757">MALQHGGCAALLADSGQREEVVCGGGAVPCSQVGEEDVAAIRQAWFRSSPASEQWLLPVTFLPRRLQRQPIIRRALAGGALM</sequence>
<evidence type="ECO:0000313" key="2">
    <source>
        <dbReference type="Proteomes" id="UP001221898"/>
    </source>
</evidence>
<dbReference type="Proteomes" id="UP001221898">
    <property type="component" value="Unassembled WGS sequence"/>
</dbReference>
<accession>A0AAD7RG40</accession>
<keyword evidence="2" id="KW-1185">Reference proteome</keyword>
<protein>
    <submittedName>
        <fullName evidence="1">Uncharacterized protein</fullName>
    </submittedName>
</protein>
<comment type="caution">
    <text evidence="1">The sequence shown here is derived from an EMBL/GenBank/DDBJ whole genome shotgun (WGS) entry which is preliminary data.</text>
</comment>
<dbReference type="EMBL" id="JAINUG010000294">
    <property type="protein sequence ID" value="KAJ8383410.1"/>
    <property type="molecule type" value="Genomic_DNA"/>
</dbReference>